<keyword evidence="2" id="KW-0812">Transmembrane</keyword>
<feature type="compositionally biased region" description="Polar residues" evidence="1">
    <location>
        <begin position="339"/>
        <end position="367"/>
    </location>
</feature>
<feature type="transmembrane region" description="Helical" evidence="2">
    <location>
        <begin position="74"/>
        <end position="103"/>
    </location>
</feature>
<gene>
    <name evidence="3" type="ORF">K443DRAFT_93900</name>
</gene>
<keyword evidence="2" id="KW-1133">Transmembrane helix</keyword>
<feature type="region of interest" description="Disordered" evidence="1">
    <location>
        <begin position="494"/>
        <end position="520"/>
    </location>
</feature>
<evidence type="ECO:0000313" key="3">
    <source>
        <dbReference type="EMBL" id="KIK04052.1"/>
    </source>
</evidence>
<proteinExistence type="predicted"/>
<dbReference type="EMBL" id="KN838573">
    <property type="protein sequence ID" value="KIK04052.1"/>
    <property type="molecule type" value="Genomic_DNA"/>
</dbReference>
<reference evidence="4" key="2">
    <citation type="submission" date="2015-01" db="EMBL/GenBank/DDBJ databases">
        <title>Evolutionary Origins and Diversification of the Mycorrhizal Mutualists.</title>
        <authorList>
            <consortium name="DOE Joint Genome Institute"/>
            <consortium name="Mycorrhizal Genomics Consortium"/>
            <person name="Kohler A."/>
            <person name="Kuo A."/>
            <person name="Nagy L.G."/>
            <person name="Floudas D."/>
            <person name="Copeland A."/>
            <person name="Barry K.W."/>
            <person name="Cichocki N."/>
            <person name="Veneault-Fourrey C."/>
            <person name="LaButti K."/>
            <person name="Lindquist E.A."/>
            <person name="Lipzen A."/>
            <person name="Lundell T."/>
            <person name="Morin E."/>
            <person name="Murat C."/>
            <person name="Riley R."/>
            <person name="Ohm R."/>
            <person name="Sun H."/>
            <person name="Tunlid A."/>
            <person name="Henrissat B."/>
            <person name="Grigoriev I.V."/>
            <person name="Hibbett D.S."/>
            <person name="Martin F."/>
        </authorList>
    </citation>
    <scope>NUCLEOTIDE SEQUENCE [LARGE SCALE GENOMIC DNA]</scope>
    <source>
        <strain evidence="4">LaAM-08-1</strain>
    </source>
</reference>
<dbReference type="Proteomes" id="UP000054477">
    <property type="component" value="Unassembled WGS sequence"/>
</dbReference>
<feature type="transmembrane region" description="Helical" evidence="2">
    <location>
        <begin position="20"/>
        <end position="41"/>
    </location>
</feature>
<sequence>MSQTPSKLTLLLPTTPYVLAYTLPLLLLSVLLTFAGTFLTIDRSRSFTPRSDASSYSSLPGAFDYPKKKRRFSWLLEGGIGGLASGYAFGLHLSTLLVLLIPATSSSAALSSKSFLAVWILSCIVTTFLAGRYSEHIRRHNSALFSLSLCVILHPSLTPRVIFTTVITILLTSLVLISTVIPRLSTILLHPVLRLCTASTGAFGLVLSIALLAKPQVDPWANIWERLWVQDGNGWGSGKEQGLSAAWGVFLSVGIIADWTLHRWLGECPDERWDSYLATYTSNLPNQADRAGTFQPLTNFWDRWFPSSSAPLYHPSKDIIFPSDSDMKKTIPLTLHDLPQSNSPLKLKRSSTTTNGGEDANFVSSPLTFPKKSRSHKKVRVPGNTKGRKPVKFGAIDEMSSDSDSDLDEKPSLSNPALRPSLSYSTSSTPTLVDGRLGPGKQRPSYPYPHTLDYDEELAKLKSQKLRFGETVQVLDYSDDEEEDLTVQNYKGEERDNEEGWSPGFLRRHQPSSLPTSMSMPGAVPIPATPSLIKAVDRIAVARRDAYGARSPPVVPGSRQESVAEGQVTGSDDDRDGQRVRAPRWEEFWREVRTKAQS</sequence>
<feature type="compositionally biased region" description="Basic residues" evidence="1">
    <location>
        <begin position="371"/>
        <end position="391"/>
    </location>
</feature>
<accession>A0A0C9Y201</accession>
<dbReference type="STRING" id="1095629.A0A0C9Y201"/>
<feature type="transmembrane region" description="Helical" evidence="2">
    <location>
        <begin position="140"/>
        <end position="156"/>
    </location>
</feature>
<keyword evidence="2" id="KW-0472">Membrane</keyword>
<dbReference type="OrthoDB" id="3364886at2759"/>
<evidence type="ECO:0000256" key="1">
    <source>
        <dbReference type="SAM" id="MobiDB-lite"/>
    </source>
</evidence>
<keyword evidence="4" id="KW-1185">Reference proteome</keyword>
<reference evidence="3 4" key="1">
    <citation type="submission" date="2014-04" db="EMBL/GenBank/DDBJ databases">
        <authorList>
            <consortium name="DOE Joint Genome Institute"/>
            <person name="Kuo A."/>
            <person name="Kohler A."/>
            <person name="Nagy L.G."/>
            <person name="Floudas D."/>
            <person name="Copeland A."/>
            <person name="Barry K.W."/>
            <person name="Cichocki N."/>
            <person name="Veneault-Fourrey C."/>
            <person name="LaButti K."/>
            <person name="Lindquist E.A."/>
            <person name="Lipzen A."/>
            <person name="Lundell T."/>
            <person name="Morin E."/>
            <person name="Murat C."/>
            <person name="Sun H."/>
            <person name="Tunlid A."/>
            <person name="Henrissat B."/>
            <person name="Grigoriev I.V."/>
            <person name="Hibbett D.S."/>
            <person name="Martin F."/>
            <person name="Nordberg H.P."/>
            <person name="Cantor M.N."/>
            <person name="Hua S.X."/>
        </authorList>
    </citation>
    <scope>NUCLEOTIDE SEQUENCE [LARGE SCALE GENOMIC DNA]</scope>
    <source>
        <strain evidence="3 4">LaAM-08-1</strain>
    </source>
</reference>
<dbReference type="AlphaFoldDB" id="A0A0C9Y201"/>
<organism evidence="3 4">
    <name type="scientific">Laccaria amethystina LaAM-08-1</name>
    <dbReference type="NCBI Taxonomy" id="1095629"/>
    <lineage>
        <taxon>Eukaryota</taxon>
        <taxon>Fungi</taxon>
        <taxon>Dikarya</taxon>
        <taxon>Basidiomycota</taxon>
        <taxon>Agaricomycotina</taxon>
        <taxon>Agaricomycetes</taxon>
        <taxon>Agaricomycetidae</taxon>
        <taxon>Agaricales</taxon>
        <taxon>Agaricineae</taxon>
        <taxon>Hydnangiaceae</taxon>
        <taxon>Laccaria</taxon>
    </lineage>
</organism>
<protein>
    <recommendedName>
        <fullName evidence="5">DUF4203 domain-containing protein</fullName>
    </recommendedName>
</protein>
<feature type="compositionally biased region" description="Low complexity" evidence="1">
    <location>
        <begin position="420"/>
        <end position="432"/>
    </location>
</feature>
<feature type="transmembrane region" description="Helical" evidence="2">
    <location>
        <begin position="162"/>
        <end position="181"/>
    </location>
</feature>
<feature type="region of interest" description="Disordered" evidence="1">
    <location>
        <begin position="547"/>
        <end position="583"/>
    </location>
</feature>
<evidence type="ECO:0000256" key="2">
    <source>
        <dbReference type="SAM" id="Phobius"/>
    </source>
</evidence>
<feature type="transmembrane region" description="Helical" evidence="2">
    <location>
        <begin position="115"/>
        <end position="133"/>
    </location>
</feature>
<evidence type="ECO:0008006" key="5">
    <source>
        <dbReference type="Google" id="ProtNLM"/>
    </source>
</evidence>
<dbReference type="HOGENOM" id="CLU_033738_0_0_1"/>
<feature type="transmembrane region" description="Helical" evidence="2">
    <location>
        <begin position="193"/>
        <end position="213"/>
    </location>
</feature>
<name>A0A0C9Y201_9AGAR</name>
<evidence type="ECO:0000313" key="4">
    <source>
        <dbReference type="Proteomes" id="UP000054477"/>
    </source>
</evidence>
<feature type="region of interest" description="Disordered" evidence="1">
    <location>
        <begin position="335"/>
        <end position="447"/>
    </location>
</feature>